<dbReference type="PROSITE" id="PS00022">
    <property type="entry name" value="EGF_1"/>
    <property type="match status" value="1"/>
</dbReference>
<gene>
    <name evidence="3" type="ORF">SPPG_06410</name>
</gene>
<dbReference type="RefSeq" id="XP_016606772.1">
    <property type="nucleotide sequence ID" value="XM_016754622.1"/>
</dbReference>
<feature type="domain" description="VWFD" evidence="2">
    <location>
        <begin position="135"/>
        <end position="316"/>
    </location>
</feature>
<reference evidence="3 4" key="1">
    <citation type="submission" date="2009-08" db="EMBL/GenBank/DDBJ databases">
        <title>The Genome Sequence of Spizellomyces punctatus strain DAOM BR117.</title>
        <authorList>
            <consortium name="The Broad Institute Genome Sequencing Platform"/>
            <person name="Russ C."/>
            <person name="Cuomo C."/>
            <person name="Shea T."/>
            <person name="Young S.K."/>
            <person name="Zeng Q."/>
            <person name="Koehrsen M."/>
            <person name="Haas B."/>
            <person name="Borodovsky M."/>
            <person name="Guigo R."/>
            <person name="Alvarado L."/>
            <person name="Berlin A."/>
            <person name="Bochicchio J."/>
            <person name="Borenstein D."/>
            <person name="Chapman S."/>
            <person name="Chen Z."/>
            <person name="Engels R."/>
            <person name="Freedman E."/>
            <person name="Gellesch M."/>
            <person name="Goldberg J."/>
            <person name="Griggs A."/>
            <person name="Gujja S."/>
            <person name="Heiman D."/>
            <person name="Hepburn T."/>
            <person name="Howarth C."/>
            <person name="Jen D."/>
            <person name="Larson L."/>
            <person name="Lewis B."/>
            <person name="Mehta T."/>
            <person name="Park D."/>
            <person name="Pearson M."/>
            <person name="Roberts A."/>
            <person name="Saif S."/>
            <person name="Shenoy N."/>
            <person name="Sisk P."/>
            <person name="Stolte C."/>
            <person name="Sykes S."/>
            <person name="Thomson T."/>
            <person name="Walk T."/>
            <person name="White J."/>
            <person name="Yandava C."/>
            <person name="Burger G."/>
            <person name="Gray M.W."/>
            <person name="Holland P.W.H."/>
            <person name="King N."/>
            <person name="Lang F.B.F."/>
            <person name="Roger A.J."/>
            <person name="Ruiz-Trillo I."/>
            <person name="Lander E."/>
            <person name="Nusbaum C."/>
        </authorList>
    </citation>
    <scope>NUCLEOTIDE SEQUENCE [LARGE SCALE GENOMIC DNA]</scope>
    <source>
        <strain evidence="3 4">DAOM BR117</strain>
    </source>
</reference>
<proteinExistence type="predicted"/>
<feature type="chain" id="PRO_5005539876" description="VWFD domain-containing protein" evidence="1">
    <location>
        <begin position="24"/>
        <end position="706"/>
    </location>
</feature>
<protein>
    <recommendedName>
        <fullName evidence="2">VWFD domain-containing protein</fullName>
    </recommendedName>
</protein>
<name>A0A0L0HC18_SPIPD</name>
<keyword evidence="1" id="KW-0732">Signal</keyword>
<dbReference type="CDD" id="cd00054">
    <property type="entry name" value="EGF_CA"/>
    <property type="match status" value="1"/>
</dbReference>
<dbReference type="STRING" id="645134.A0A0L0HC18"/>
<dbReference type="InParanoid" id="A0A0L0HC18"/>
<sequence length="706" mass="74684">MPLLSKILLASSLLLGASTSVLGQSITDFLEFDPPLLSIADVKIATEFKCRLKSPPKDKATIIWDTPGMKSSNCTTEYNSNDWNTWKGITLFPINQYTKIGELTYNLLGRCNAPGSVYHGGEAKYPVKREYKKAVTCTTVGDPHYKTFGGIRYDYHSQGTHYLVKHDMLTIQTTQFYCSPGVGCNNGVAIRYGEAVVVITTEQKGNKAAMILRQASAAIQGLKITAGADLRHYVIEIAEDGSQIELNSNVFNTFNYVDVTVRLGGPYYKQVGGLCNVYEDGDDTDLVCADGTKTKKGSVFGDTWKVPPEDDIFVCGANCAHKGKPPVYNGGNACTAQPIPPVATQVSTVVIPTVITNTITSTAVETAPATTTTVAATEIASSSGPATTAPATTTAGDSASTTVAASATTIVVSSVVYQTTQITQEVTVTAAPSTAYTTATSTVTDTYYTTITALPTYTPITQTVTATATVTATPAQPSNGGDNEPIYMPGETPTVPRPPTCPEQFYNQAVDYCTKLFNVPGCESQVDHPFYIMSCVKDAVRTGSFIFSEGIKAQMLGNCRAKTDAQKCSADPAEQKEGDKVQKENGLGTNSCPSGCGQNGVCTPNGCMCKPGYSGLTCQEDAGSLPTYNAGPVTNEDGDTVDKKPDYKPLPLPEDAEVITQPTIGNNTSTPDQNPTGNIPIISSAMHSSVGGFSAVLVALVASFVF</sequence>
<dbReference type="OrthoDB" id="2139662at2759"/>
<dbReference type="Proteomes" id="UP000053201">
    <property type="component" value="Unassembled WGS sequence"/>
</dbReference>
<dbReference type="Pfam" id="PF00094">
    <property type="entry name" value="VWD"/>
    <property type="match status" value="1"/>
</dbReference>
<dbReference type="PANTHER" id="PTHR46160">
    <property type="entry name" value="ALPHA-TECTORIN-RELATED"/>
    <property type="match status" value="1"/>
</dbReference>
<keyword evidence="4" id="KW-1185">Reference proteome</keyword>
<feature type="signal peptide" evidence="1">
    <location>
        <begin position="1"/>
        <end position="23"/>
    </location>
</feature>
<dbReference type="InterPro" id="IPR000742">
    <property type="entry name" value="EGF"/>
</dbReference>
<evidence type="ECO:0000256" key="1">
    <source>
        <dbReference type="SAM" id="SignalP"/>
    </source>
</evidence>
<evidence type="ECO:0000313" key="3">
    <source>
        <dbReference type="EMBL" id="KNC98732.1"/>
    </source>
</evidence>
<dbReference type="InterPro" id="IPR001846">
    <property type="entry name" value="VWF_type-D"/>
</dbReference>
<dbReference type="PROSITE" id="PS51233">
    <property type="entry name" value="VWFD"/>
    <property type="match status" value="1"/>
</dbReference>
<dbReference type="PANTHER" id="PTHR46160:SF9">
    <property type="entry name" value="PROTEIN PRY2-RELATED"/>
    <property type="match status" value="1"/>
</dbReference>
<dbReference type="InterPro" id="IPR052749">
    <property type="entry name" value="Alpha-tectorin"/>
</dbReference>
<dbReference type="VEuPathDB" id="FungiDB:SPPG_06410"/>
<dbReference type="GeneID" id="27689718"/>
<dbReference type="PROSITE" id="PS01186">
    <property type="entry name" value="EGF_2"/>
    <property type="match status" value="1"/>
</dbReference>
<dbReference type="EMBL" id="KQ257460">
    <property type="protein sequence ID" value="KNC98732.1"/>
    <property type="molecule type" value="Genomic_DNA"/>
</dbReference>
<accession>A0A0L0HC18</accession>
<evidence type="ECO:0000259" key="2">
    <source>
        <dbReference type="PROSITE" id="PS51233"/>
    </source>
</evidence>
<dbReference type="AlphaFoldDB" id="A0A0L0HC18"/>
<organism evidence="3 4">
    <name type="scientific">Spizellomyces punctatus (strain DAOM BR117)</name>
    <dbReference type="NCBI Taxonomy" id="645134"/>
    <lineage>
        <taxon>Eukaryota</taxon>
        <taxon>Fungi</taxon>
        <taxon>Fungi incertae sedis</taxon>
        <taxon>Chytridiomycota</taxon>
        <taxon>Chytridiomycota incertae sedis</taxon>
        <taxon>Chytridiomycetes</taxon>
        <taxon>Spizellomycetales</taxon>
        <taxon>Spizellomycetaceae</taxon>
        <taxon>Spizellomyces</taxon>
    </lineage>
</organism>
<evidence type="ECO:0000313" key="4">
    <source>
        <dbReference type="Proteomes" id="UP000053201"/>
    </source>
</evidence>